<reference evidence="9 10" key="1">
    <citation type="submission" date="2024-06" db="EMBL/GenBank/DDBJ databases">
        <authorList>
            <person name="Pan Q."/>
            <person name="Wen M."/>
            <person name="Jouanno E."/>
            <person name="Zahm M."/>
            <person name="Klopp C."/>
            <person name="Cabau C."/>
            <person name="Louis A."/>
            <person name="Berthelot C."/>
            <person name="Parey E."/>
            <person name="Roest Crollius H."/>
            <person name="Montfort J."/>
            <person name="Robinson-Rechavi M."/>
            <person name="Bouchez O."/>
            <person name="Lampietro C."/>
            <person name="Lopez Roques C."/>
            <person name="Donnadieu C."/>
            <person name="Postlethwait J."/>
            <person name="Bobe J."/>
            <person name="Verreycken H."/>
            <person name="Guiguen Y."/>
        </authorList>
    </citation>
    <scope>NUCLEOTIDE SEQUENCE [LARGE SCALE GENOMIC DNA]</scope>
    <source>
        <strain evidence="9">Up_M1</strain>
        <tissue evidence="9">Testis</tissue>
    </source>
</reference>
<evidence type="ECO:0000256" key="7">
    <source>
        <dbReference type="ARBA" id="ARBA00040168"/>
    </source>
</evidence>
<comment type="caution">
    <text evidence="9">The sequence shown here is derived from an EMBL/GenBank/DDBJ whole genome shotgun (WGS) entry which is preliminary data.</text>
</comment>
<evidence type="ECO:0000313" key="9">
    <source>
        <dbReference type="EMBL" id="KAL0964573.1"/>
    </source>
</evidence>
<keyword evidence="6" id="KW-0496">Mitochondrion</keyword>
<comment type="similarity">
    <text evidence="3">Belongs to the DDIT4 family.</text>
</comment>
<dbReference type="AlphaFoldDB" id="A0ABD0WPP1"/>
<dbReference type="Gene3D" id="3.90.470.40">
    <property type="entry name" value="RTP801-like"/>
    <property type="match status" value="1"/>
</dbReference>
<evidence type="ECO:0000256" key="6">
    <source>
        <dbReference type="ARBA" id="ARBA00023128"/>
    </source>
</evidence>
<feature type="compositionally biased region" description="Polar residues" evidence="8">
    <location>
        <begin position="1"/>
        <end position="12"/>
    </location>
</feature>
<evidence type="ECO:0000256" key="5">
    <source>
        <dbReference type="ARBA" id="ARBA00022703"/>
    </source>
</evidence>
<name>A0ABD0WPP1_UMBPY</name>
<keyword evidence="4" id="KW-0963">Cytoplasm</keyword>
<dbReference type="GO" id="GO:0005739">
    <property type="term" value="C:mitochondrion"/>
    <property type="evidence" value="ECO:0007669"/>
    <property type="project" value="UniProtKB-SubCell"/>
</dbReference>
<dbReference type="PANTHER" id="PTHR12478">
    <property type="entry name" value="DNA-DAMAGE-INDUCIBLE TRANSCRIPT 4 PROTEIN DDIT4"/>
    <property type="match status" value="1"/>
</dbReference>
<dbReference type="EMBL" id="JAGEUA010000010">
    <property type="protein sequence ID" value="KAL0964573.1"/>
    <property type="molecule type" value="Genomic_DNA"/>
</dbReference>
<evidence type="ECO:0000256" key="3">
    <source>
        <dbReference type="ARBA" id="ARBA00010670"/>
    </source>
</evidence>
<evidence type="ECO:0000256" key="8">
    <source>
        <dbReference type="SAM" id="MobiDB-lite"/>
    </source>
</evidence>
<evidence type="ECO:0000256" key="2">
    <source>
        <dbReference type="ARBA" id="ARBA00004496"/>
    </source>
</evidence>
<proteinExistence type="inferred from homology"/>
<keyword evidence="10" id="KW-1185">Reference proteome</keyword>
<sequence>MPFILSNNNSLDESFPPSPDEDRGSKRLSWGNLVQRLTELKRNNQRLAENDTCTTNNETDSESDVRLFYSQLEESLCAQVVEAIIESLSDATDTVLHCTKVTLPDSLLQNISQELLHLAASEPCGLKGALIDLGIEQMDEQEEMCSPRCIFEQIAVDPSLVPTFHVTLMLRPEVGGLWPKVQRLFGGALGSGVSAGSGSARRQSGRHTQTLRLSSGFRAIKRKLYSSAGLLIEECGCGQNCR</sequence>
<dbReference type="PANTHER" id="PTHR12478:SF7">
    <property type="entry name" value="DNA DAMAGE-INDUCIBLE TRANSCRIPT 4 PROTEIN"/>
    <property type="match status" value="1"/>
</dbReference>
<dbReference type="Proteomes" id="UP001557470">
    <property type="component" value="Unassembled WGS sequence"/>
</dbReference>
<accession>A0ABD0WPP1</accession>
<dbReference type="GO" id="GO:0006915">
    <property type="term" value="P:apoptotic process"/>
    <property type="evidence" value="ECO:0007669"/>
    <property type="project" value="UniProtKB-KW"/>
</dbReference>
<protein>
    <recommendedName>
        <fullName evidence="7">DNA damage-inducible transcript 4 protein</fullName>
    </recommendedName>
</protein>
<dbReference type="InterPro" id="IPR012918">
    <property type="entry name" value="RTP801-like"/>
</dbReference>
<feature type="region of interest" description="Disordered" evidence="8">
    <location>
        <begin position="1"/>
        <end position="26"/>
    </location>
</feature>
<evidence type="ECO:0000256" key="1">
    <source>
        <dbReference type="ARBA" id="ARBA00004173"/>
    </source>
</evidence>
<keyword evidence="5" id="KW-0053">Apoptosis</keyword>
<dbReference type="Pfam" id="PF07809">
    <property type="entry name" value="RTP801_C"/>
    <property type="match status" value="1"/>
</dbReference>
<evidence type="ECO:0000313" key="10">
    <source>
        <dbReference type="Proteomes" id="UP001557470"/>
    </source>
</evidence>
<dbReference type="InterPro" id="IPR038281">
    <property type="entry name" value="RTP801-like_C_sf"/>
</dbReference>
<comment type="subcellular location">
    <subcellularLocation>
        <location evidence="2">Cytoplasm</location>
    </subcellularLocation>
    <subcellularLocation>
        <location evidence="1">Mitochondrion</location>
    </subcellularLocation>
</comment>
<evidence type="ECO:0000256" key="4">
    <source>
        <dbReference type="ARBA" id="ARBA00022490"/>
    </source>
</evidence>
<gene>
    <name evidence="9" type="ORF">UPYG_G00325820</name>
</gene>
<organism evidence="9 10">
    <name type="scientific">Umbra pygmaea</name>
    <name type="common">Eastern mudminnow</name>
    <dbReference type="NCBI Taxonomy" id="75934"/>
    <lineage>
        <taxon>Eukaryota</taxon>
        <taxon>Metazoa</taxon>
        <taxon>Chordata</taxon>
        <taxon>Craniata</taxon>
        <taxon>Vertebrata</taxon>
        <taxon>Euteleostomi</taxon>
        <taxon>Actinopterygii</taxon>
        <taxon>Neopterygii</taxon>
        <taxon>Teleostei</taxon>
        <taxon>Protacanthopterygii</taxon>
        <taxon>Esociformes</taxon>
        <taxon>Umbridae</taxon>
        <taxon>Umbra</taxon>
    </lineage>
</organism>